<evidence type="ECO:0000256" key="1">
    <source>
        <dbReference type="ARBA" id="ARBA00004370"/>
    </source>
</evidence>
<keyword evidence="8" id="KW-1185">Reference proteome</keyword>
<dbReference type="Pfam" id="PF07738">
    <property type="entry name" value="Sad1_UNC"/>
    <property type="match status" value="1"/>
</dbReference>
<evidence type="ECO:0000256" key="4">
    <source>
        <dbReference type="ARBA" id="ARBA00023136"/>
    </source>
</evidence>
<keyword evidence="2" id="KW-0812">Transmembrane</keyword>
<dbReference type="PROSITE" id="PS51469">
    <property type="entry name" value="SUN"/>
    <property type="match status" value="1"/>
</dbReference>
<name>A0A8H7AYL0_9PLEO</name>
<feature type="compositionally biased region" description="Low complexity" evidence="5">
    <location>
        <begin position="36"/>
        <end position="53"/>
    </location>
</feature>
<gene>
    <name evidence="7" type="ORF">GT037_010244</name>
</gene>
<sequence length="838" mass="93660">MSQRANGEVRTPGGRNRRSDRLSAKANSFTAESVVTNATASAAKRTTTTLTKVANRRSNAYGASGRIGAPDKLPAAPATGFTQAMESQLEKYANGQDEEEEEEEEEEQDHRDDSANELGSGRPSRSVKKIPNSGKLSPDAARNPTSKSKVTPGYSFIDSDDFSHSDDDFAASVGNTTKSFGLAHEAGMLVSQDPFAGGPIRDEPRSSPFVQPAAPNRQPEEAAPTTQDPFIKPAAPYRRPASRTVNGARTQGPTPVLSQGPVRNKTPDSTKIPSQAEKPVKTSIHDQVRTRANVKQPVRATTAETEDSLKELIAEEQGRLHQQGPPAPQLQRQAERRRPHQKDRVELNAWLGDVEPPEFDEPAWAWKKPVTWAFAALAAFLLLGWLTSSYMMATEHPESAARTPNLLKAVGARVGYTYEWITDIITPPRGSTDAERQVQLEIERAKAYKENGEDHFLWGRMSTMDEKFSKSTREMRATLEELRHDLPDMMIVRRKEDGSTEISEEFWSALLGKARSTETEADWHDFLERSKKKLQDLLNPALHQDRGYTSTWPEAVTREEFIRQIEKSYQDMTVRVDKKIDEAMRAHSTQFQTMVQAETRKTMMDQIRLNSLAQANLVANYEHHLTKPNYFAPGLGAIVEPDLSSVTFNNKPGRFYEFVRRVTFMPGQNPPMAALTKWEEPGDCWCSAGQSGTSAGQAQLTVRLPRPVIPKQVTIEHVPMNMMPARNISNAPRDIELWVQTDAPINPYYSHRQMACHDPPPHSISGPAWKCLGSFKYNIHASNHLQTFDLAGEPSEPVRRTMVRVISNWGASHTCLYQVRLHGTDAQKDFEYPVSLMD</sequence>
<dbReference type="AlphaFoldDB" id="A0A8H7AYL0"/>
<dbReference type="GO" id="GO:0034993">
    <property type="term" value="C:meiotic nuclear membrane microtubule tethering complex"/>
    <property type="evidence" value="ECO:0007669"/>
    <property type="project" value="TreeGrafter"/>
</dbReference>
<dbReference type="PANTHER" id="PTHR12911">
    <property type="entry name" value="SAD1/UNC-84-LIKE PROTEIN-RELATED"/>
    <property type="match status" value="1"/>
</dbReference>
<dbReference type="GeneID" id="62208469"/>
<feature type="region of interest" description="Disordered" evidence="5">
    <location>
        <begin position="1"/>
        <end position="174"/>
    </location>
</feature>
<evidence type="ECO:0000256" key="3">
    <source>
        <dbReference type="ARBA" id="ARBA00022989"/>
    </source>
</evidence>
<keyword evidence="4" id="KW-0472">Membrane</keyword>
<dbReference type="RefSeq" id="XP_038782087.1">
    <property type="nucleotide sequence ID" value="XM_038935291.1"/>
</dbReference>
<reference evidence="7" key="2">
    <citation type="submission" date="2020-08" db="EMBL/GenBank/DDBJ databases">
        <title>Draft Genome Sequence of Cumin Blight Pathogen Alternaria burnsii.</title>
        <authorList>
            <person name="Feng Z."/>
        </authorList>
    </citation>
    <scope>NUCLEOTIDE SEQUENCE</scope>
    <source>
        <strain evidence="7">CBS107.38</strain>
    </source>
</reference>
<comment type="subcellular location">
    <subcellularLocation>
        <location evidence="1">Membrane</location>
    </subcellularLocation>
</comment>
<evidence type="ECO:0000259" key="6">
    <source>
        <dbReference type="PROSITE" id="PS51469"/>
    </source>
</evidence>
<feature type="compositionally biased region" description="Basic and acidic residues" evidence="5">
    <location>
        <begin position="307"/>
        <end position="319"/>
    </location>
</feature>
<organism evidence="7 8">
    <name type="scientific">Alternaria burnsii</name>
    <dbReference type="NCBI Taxonomy" id="1187904"/>
    <lineage>
        <taxon>Eukaryota</taxon>
        <taxon>Fungi</taxon>
        <taxon>Dikarya</taxon>
        <taxon>Ascomycota</taxon>
        <taxon>Pezizomycotina</taxon>
        <taxon>Dothideomycetes</taxon>
        <taxon>Pleosporomycetidae</taxon>
        <taxon>Pleosporales</taxon>
        <taxon>Pleosporineae</taxon>
        <taxon>Pleosporaceae</taxon>
        <taxon>Alternaria</taxon>
        <taxon>Alternaria sect. Alternaria</taxon>
    </lineage>
</organism>
<dbReference type="InterPro" id="IPR045119">
    <property type="entry name" value="SUN1-5"/>
</dbReference>
<dbReference type="PANTHER" id="PTHR12911:SF8">
    <property type="entry name" value="KLAROID PROTEIN-RELATED"/>
    <property type="match status" value="1"/>
</dbReference>
<feature type="compositionally biased region" description="Acidic residues" evidence="5">
    <location>
        <begin position="96"/>
        <end position="107"/>
    </location>
</feature>
<accession>A0A8H7AYL0</accession>
<comment type="caution">
    <text evidence="7">The sequence shown here is derived from an EMBL/GenBank/DDBJ whole genome shotgun (WGS) entry which is preliminary data.</text>
</comment>
<reference evidence="7" key="1">
    <citation type="submission" date="2020-01" db="EMBL/GenBank/DDBJ databases">
        <authorList>
            <person name="Feng Z.H.Z."/>
        </authorList>
    </citation>
    <scope>NUCLEOTIDE SEQUENCE</scope>
    <source>
        <strain evidence="7">CBS107.38</strain>
    </source>
</reference>
<dbReference type="Gene3D" id="2.60.120.260">
    <property type="entry name" value="Galactose-binding domain-like"/>
    <property type="match status" value="1"/>
</dbReference>
<dbReference type="EMBL" id="JAAABM010000020">
    <property type="protein sequence ID" value="KAF7671722.1"/>
    <property type="molecule type" value="Genomic_DNA"/>
</dbReference>
<feature type="region of interest" description="Disordered" evidence="5">
    <location>
        <begin position="192"/>
        <end position="343"/>
    </location>
</feature>
<feature type="domain" description="SUN" evidence="6">
    <location>
        <begin position="636"/>
        <end position="826"/>
    </location>
</feature>
<feature type="compositionally biased region" description="Basic and acidic residues" evidence="5">
    <location>
        <begin position="278"/>
        <end position="289"/>
    </location>
</feature>
<dbReference type="GO" id="GO:0043495">
    <property type="term" value="F:protein-membrane adaptor activity"/>
    <property type="evidence" value="ECO:0007669"/>
    <property type="project" value="TreeGrafter"/>
</dbReference>
<protein>
    <recommendedName>
        <fullName evidence="6">SUN domain-containing protein</fullName>
    </recommendedName>
</protein>
<proteinExistence type="predicted"/>
<evidence type="ECO:0000256" key="2">
    <source>
        <dbReference type="ARBA" id="ARBA00022692"/>
    </source>
</evidence>
<evidence type="ECO:0000313" key="8">
    <source>
        <dbReference type="Proteomes" id="UP000596902"/>
    </source>
</evidence>
<dbReference type="Proteomes" id="UP000596902">
    <property type="component" value="Unassembled WGS sequence"/>
</dbReference>
<keyword evidence="3" id="KW-1133">Transmembrane helix</keyword>
<dbReference type="InterPro" id="IPR012919">
    <property type="entry name" value="SUN_dom"/>
</dbReference>
<evidence type="ECO:0000256" key="5">
    <source>
        <dbReference type="SAM" id="MobiDB-lite"/>
    </source>
</evidence>
<evidence type="ECO:0000313" key="7">
    <source>
        <dbReference type="EMBL" id="KAF7671722.1"/>
    </source>
</evidence>
<feature type="compositionally biased region" description="Polar residues" evidence="5">
    <location>
        <begin position="243"/>
        <end position="257"/>
    </location>
</feature>
<feature type="compositionally biased region" description="Polar residues" evidence="5">
    <location>
        <begin position="25"/>
        <end position="35"/>
    </location>
</feature>